<gene>
    <name evidence="3" type="ORF">BBCT_1440</name>
</gene>
<keyword evidence="1" id="KW-1133">Transmembrane helix</keyword>
<accession>A0ABM7EWQ0</accession>
<sequence length="391" mass="44810">MQIACMLLLGFDALSWYFHANADETAYYMVRISNFSVFCINYIFMSFFATYVWLTVSKNQHRKPAALHTVYALSVIGILLLIITQFTGLFYYFDDHNLYHRGNFYLLSQAIAVSGIALCLFMLISYRKNLDRITFLSVMSFSVLPVLATIYQALAYGFSLQCLAIVISTQIMFIMDTVELNLRFYSQQAAYEKARYEAEHDGMTGLLNKEAGYKRMRKYFDRMDSHDEAILMFVDIDDFKTINDTYGHTVGDFWIREVASQLRHIYWQDDIICRYGGDEFIALIRNTASEQVLETTLGMFFQQLTRASEQHGQDVHCSVGVCRIAAIRISGNRDISRNTDGGNGEDTRGGVDFGQCVKQADLALYETKRFNKGTFTVYNYDRPQPASAICT</sequence>
<dbReference type="InterPro" id="IPR043128">
    <property type="entry name" value="Rev_trsase/Diguanyl_cyclase"/>
</dbReference>
<feature type="domain" description="GGDEF" evidence="2">
    <location>
        <begin position="227"/>
        <end position="380"/>
    </location>
</feature>
<dbReference type="CDD" id="cd01949">
    <property type="entry name" value="GGDEF"/>
    <property type="match status" value="1"/>
</dbReference>
<feature type="transmembrane region" description="Helical" evidence="1">
    <location>
        <begin position="104"/>
        <end position="126"/>
    </location>
</feature>
<dbReference type="EMBL" id="AP012325">
    <property type="protein sequence ID" value="BAR02408.1"/>
    <property type="molecule type" value="Genomic_DNA"/>
</dbReference>
<dbReference type="SMART" id="SM00267">
    <property type="entry name" value="GGDEF"/>
    <property type="match status" value="1"/>
</dbReference>
<dbReference type="PROSITE" id="PS50887">
    <property type="entry name" value="GGDEF"/>
    <property type="match status" value="1"/>
</dbReference>
<evidence type="ECO:0000259" key="2">
    <source>
        <dbReference type="PROSITE" id="PS50887"/>
    </source>
</evidence>
<dbReference type="Pfam" id="PF00990">
    <property type="entry name" value="GGDEF"/>
    <property type="match status" value="1"/>
</dbReference>
<reference evidence="3 4" key="1">
    <citation type="submission" date="2012-02" db="EMBL/GenBank/DDBJ databases">
        <title>Complete genome sequence of Bifidobacterium catenulatum JCM 1194.</title>
        <authorList>
            <person name="Toh H."/>
            <person name="Oshima K."/>
            <person name="Morita H."/>
            <person name="Hattori M."/>
        </authorList>
    </citation>
    <scope>NUCLEOTIDE SEQUENCE [LARGE SCALE GENOMIC DNA]</scope>
    <source>
        <strain evidence="3 4">JCM 1194</strain>
    </source>
</reference>
<dbReference type="PANTHER" id="PTHR45138">
    <property type="entry name" value="REGULATORY COMPONENTS OF SENSORY TRANSDUCTION SYSTEM"/>
    <property type="match status" value="1"/>
</dbReference>
<feature type="transmembrane region" description="Helical" evidence="1">
    <location>
        <begin position="66"/>
        <end position="92"/>
    </location>
</feature>
<dbReference type="Gene3D" id="3.30.70.270">
    <property type="match status" value="1"/>
</dbReference>
<dbReference type="Proteomes" id="UP000035061">
    <property type="component" value="Chromosome"/>
</dbReference>
<feature type="transmembrane region" description="Helical" evidence="1">
    <location>
        <begin position="133"/>
        <end position="152"/>
    </location>
</feature>
<evidence type="ECO:0000313" key="4">
    <source>
        <dbReference type="Proteomes" id="UP000035061"/>
    </source>
</evidence>
<keyword evidence="1" id="KW-0812">Transmembrane</keyword>
<dbReference type="PANTHER" id="PTHR45138:SF9">
    <property type="entry name" value="DIGUANYLATE CYCLASE DGCM-RELATED"/>
    <property type="match status" value="1"/>
</dbReference>
<evidence type="ECO:0000313" key="3">
    <source>
        <dbReference type="EMBL" id="BAR02408.1"/>
    </source>
</evidence>
<dbReference type="InterPro" id="IPR029787">
    <property type="entry name" value="Nucleotide_cyclase"/>
</dbReference>
<name>A0ABM7EWQ0_9BIFI</name>
<dbReference type="SUPFAM" id="SSF55073">
    <property type="entry name" value="Nucleotide cyclase"/>
    <property type="match status" value="1"/>
</dbReference>
<keyword evidence="4" id="KW-1185">Reference proteome</keyword>
<proteinExistence type="predicted"/>
<organism evidence="3 4">
    <name type="scientific">Bifidobacterium catenulatum DSM 16992 = JCM 1194 = LMG 11043</name>
    <dbReference type="NCBI Taxonomy" id="566552"/>
    <lineage>
        <taxon>Bacteria</taxon>
        <taxon>Bacillati</taxon>
        <taxon>Actinomycetota</taxon>
        <taxon>Actinomycetes</taxon>
        <taxon>Bifidobacteriales</taxon>
        <taxon>Bifidobacteriaceae</taxon>
        <taxon>Bifidobacterium</taxon>
    </lineage>
</organism>
<evidence type="ECO:0000256" key="1">
    <source>
        <dbReference type="SAM" id="Phobius"/>
    </source>
</evidence>
<feature type="transmembrane region" description="Helical" evidence="1">
    <location>
        <begin position="32"/>
        <end position="54"/>
    </location>
</feature>
<dbReference type="InterPro" id="IPR000160">
    <property type="entry name" value="GGDEF_dom"/>
</dbReference>
<dbReference type="NCBIfam" id="TIGR00254">
    <property type="entry name" value="GGDEF"/>
    <property type="match status" value="1"/>
</dbReference>
<keyword evidence="1" id="KW-0472">Membrane</keyword>
<protein>
    <recommendedName>
        <fullName evidence="2">GGDEF domain-containing protein</fullName>
    </recommendedName>
</protein>
<dbReference type="InterPro" id="IPR050469">
    <property type="entry name" value="Diguanylate_Cyclase"/>
</dbReference>